<sequence length="82" mass="9349">MNYTWSKVIQGLKNSQKEELGLTGLWGSSLPPEKLLLPADPLKRRPLWAPAPKTDKPGRMLLSSVSHVSWRKPVYLNDQRKL</sequence>
<reference evidence="1" key="1">
    <citation type="submission" date="2025-08" db="UniProtKB">
        <authorList>
            <consortium name="Ensembl"/>
        </authorList>
    </citation>
    <scope>IDENTIFICATION</scope>
</reference>
<accession>A0A8C9GP04</accession>
<evidence type="ECO:0000313" key="1">
    <source>
        <dbReference type="Ensembl" id="ENSPTEP00000008181.1"/>
    </source>
</evidence>
<organism evidence="1 2">
    <name type="scientific">Piliocolobus tephrosceles</name>
    <name type="common">Ugandan red Colobus</name>
    <dbReference type="NCBI Taxonomy" id="591936"/>
    <lineage>
        <taxon>Eukaryota</taxon>
        <taxon>Metazoa</taxon>
        <taxon>Chordata</taxon>
        <taxon>Craniata</taxon>
        <taxon>Vertebrata</taxon>
        <taxon>Euteleostomi</taxon>
        <taxon>Mammalia</taxon>
        <taxon>Eutheria</taxon>
        <taxon>Euarchontoglires</taxon>
        <taxon>Primates</taxon>
        <taxon>Haplorrhini</taxon>
        <taxon>Catarrhini</taxon>
        <taxon>Cercopithecidae</taxon>
        <taxon>Colobinae</taxon>
        <taxon>Piliocolobus</taxon>
    </lineage>
</organism>
<dbReference type="Proteomes" id="UP000694416">
    <property type="component" value="Unplaced"/>
</dbReference>
<name>A0A8C9GP04_9PRIM</name>
<evidence type="ECO:0000313" key="2">
    <source>
        <dbReference type="Proteomes" id="UP000694416"/>
    </source>
</evidence>
<reference evidence="1" key="2">
    <citation type="submission" date="2025-09" db="UniProtKB">
        <authorList>
            <consortium name="Ensembl"/>
        </authorList>
    </citation>
    <scope>IDENTIFICATION</scope>
</reference>
<proteinExistence type="predicted"/>
<protein>
    <submittedName>
        <fullName evidence="1">Uncharacterized protein</fullName>
    </submittedName>
</protein>
<keyword evidence="2" id="KW-1185">Reference proteome</keyword>
<dbReference type="Ensembl" id="ENSPTET00000012500.1">
    <property type="protein sequence ID" value="ENSPTEP00000008181.1"/>
    <property type="gene ID" value="ENSPTEG00000009326.1"/>
</dbReference>
<dbReference type="AlphaFoldDB" id="A0A8C9GP04"/>